<protein>
    <recommendedName>
        <fullName evidence="2">TauD/TfdA-like domain-containing protein</fullName>
    </recommendedName>
</protein>
<dbReference type="EMBL" id="UOFM01000078">
    <property type="protein sequence ID" value="VAW73820.1"/>
    <property type="molecule type" value="Genomic_DNA"/>
</dbReference>
<keyword evidence="1" id="KW-0560">Oxidoreductase</keyword>
<dbReference type="InterPro" id="IPR003819">
    <property type="entry name" value="TauD/TfdA-like"/>
</dbReference>
<evidence type="ECO:0000313" key="3">
    <source>
        <dbReference type="EMBL" id="VAW73820.1"/>
    </source>
</evidence>
<reference evidence="3" key="1">
    <citation type="submission" date="2018-06" db="EMBL/GenBank/DDBJ databases">
        <authorList>
            <person name="Zhirakovskaya E."/>
        </authorList>
    </citation>
    <scope>NUCLEOTIDE SEQUENCE</scope>
</reference>
<accession>A0A3B0YAJ8</accession>
<evidence type="ECO:0000256" key="1">
    <source>
        <dbReference type="ARBA" id="ARBA00023002"/>
    </source>
</evidence>
<name>A0A3B0YAJ8_9ZZZZ</name>
<organism evidence="3">
    <name type="scientific">hydrothermal vent metagenome</name>
    <dbReference type="NCBI Taxonomy" id="652676"/>
    <lineage>
        <taxon>unclassified sequences</taxon>
        <taxon>metagenomes</taxon>
        <taxon>ecological metagenomes</taxon>
    </lineage>
</organism>
<feature type="domain" description="TauD/TfdA-like" evidence="2">
    <location>
        <begin position="36"/>
        <end position="290"/>
    </location>
</feature>
<dbReference type="GO" id="GO:0016491">
    <property type="term" value="F:oxidoreductase activity"/>
    <property type="evidence" value="ECO:0007669"/>
    <property type="project" value="UniProtKB-KW"/>
</dbReference>
<dbReference type="Gene3D" id="3.60.130.10">
    <property type="entry name" value="Clavaminate synthase-like"/>
    <property type="match status" value="1"/>
</dbReference>
<gene>
    <name evidence="3" type="ORF">MNBD_GAMMA14-2392</name>
</gene>
<evidence type="ECO:0000259" key="2">
    <source>
        <dbReference type="Pfam" id="PF02668"/>
    </source>
</evidence>
<dbReference type="SUPFAM" id="SSF51197">
    <property type="entry name" value="Clavaminate synthase-like"/>
    <property type="match status" value="1"/>
</dbReference>
<dbReference type="InterPro" id="IPR042098">
    <property type="entry name" value="TauD-like_sf"/>
</dbReference>
<sequence>MPLKNSVSGTDPFDLNNHAAYEAWRASKLENYPQKAEELIVEINDPRQLSQSEHAAILERCAKTNMAAYISKTGTDPDKLIPATLGAQLGLRNLDRNMGADDDGITALQVVDKQWRNRYIPYTDRPIHWHTDGYYNGLDQQIHSLMLHCVRPASEGGENALLDYEIAYIRLRDENPAHIMALMAPDAMTIPANIEHDTVIRPARSGPVFSVSYQNRLHMRYTARSHSIEWKDNAQTRAAVTALEKLLASDDPFIYRLTLQPGWGLISNNVLHDRSGFSDDKQQPRLLYRLRYFDSVS</sequence>
<dbReference type="AlphaFoldDB" id="A0A3B0YAJ8"/>
<proteinExistence type="predicted"/>
<dbReference type="Pfam" id="PF02668">
    <property type="entry name" value="TauD"/>
    <property type="match status" value="1"/>
</dbReference>